<organism evidence="1 2">
    <name type="scientific">Streptantibioticus cattleyicolor (strain ATCC 35852 / DSM 46488 / JCM 4925 / NBRC 14057 / NRRL 8057)</name>
    <name type="common">Streptomyces cattleya</name>
    <dbReference type="NCBI Taxonomy" id="1003195"/>
    <lineage>
        <taxon>Bacteria</taxon>
        <taxon>Bacillati</taxon>
        <taxon>Actinomycetota</taxon>
        <taxon>Actinomycetes</taxon>
        <taxon>Kitasatosporales</taxon>
        <taxon>Streptomycetaceae</taxon>
        <taxon>Streptantibioticus</taxon>
    </lineage>
</organism>
<dbReference type="AlphaFoldDB" id="G8WPI8"/>
<evidence type="ECO:0000313" key="2">
    <source>
        <dbReference type="Proteomes" id="UP000007842"/>
    </source>
</evidence>
<name>G8WPI8_STREN</name>
<dbReference type="Proteomes" id="UP000007842">
    <property type="component" value="Chromosome"/>
</dbReference>
<dbReference type="KEGG" id="scy:SCATT_28000"/>
<proteinExistence type="predicted"/>
<keyword evidence="2" id="KW-1185">Reference proteome</keyword>
<accession>G8WPI8</accession>
<dbReference type="HOGENOM" id="CLU_3277129_0_0_11"/>
<evidence type="ECO:0000313" key="1">
    <source>
        <dbReference type="EMBL" id="AEW95171.1"/>
    </source>
</evidence>
<dbReference type="EMBL" id="CP003219">
    <property type="protein sequence ID" value="AEW95171.1"/>
    <property type="molecule type" value="Genomic_DNA"/>
</dbReference>
<gene>
    <name evidence="1" type="ordered locus">SCATT_28000</name>
</gene>
<protein>
    <submittedName>
        <fullName evidence="1">Uncharacterized protein</fullName>
    </submittedName>
</protein>
<sequence length="41" mass="4719">MKEINLPLTRFTQSRLVDFWHGHGDTPSASAVHQLAFERQP</sequence>
<reference evidence="2" key="1">
    <citation type="submission" date="2011-12" db="EMBL/GenBank/DDBJ databases">
        <title>Complete genome sequence of Streptomyces cattleya strain DSM 46488.</title>
        <authorList>
            <person name="Ou H.-Y."/>
            <person name="Li P."/>
            <person name="Zhao C."/>
            <person name="O'Hagan D."/>
            <person name="Deng Z."/>
        </authorList>
    </citation>
    <scope>NUCLEOTIDE SEQUENCE [LARGE SCALE GENOMIC DNA]</scope>
    <source>
        <strain evidence="2">ATCC 35852 / DSM 46488 / JCM 4925 / NBRC 14057 / NRRL 8057</strain>
    </source>
</reference>
<dbReference type="STRING" id="1003195.SCATT_28000"/>